<evidence type="ECO:0000313" key="2">
    <source>
        <dbReference type="Proteomes" id="UP000075538"/>
    </source>
</evidence>
<dbReference type="Proteomes" id="UP000075538">
    <property type="component" value="Unassembled WGS sequence"/>
</dbReference>
<dbReference type="PATRIC" id="fig|178901.15.peg.3652"/>
<name>A0A149V2A0_9PROT</name>
<organism evidence="1 2">
    <name type="scientific">Acetobacter malorum</name>
    <dbReference type="NCBI Taxonomy" id="178901"/>
    <lineage>
        <taxon>Bacteria</taxon>
        <taxon>Pseudomonadati</taxon>
        <taxon>Pseudomonadota</taxon>
        <taxon>Alphaproteobacteria</taxon>
        <taxon>Acetobacterales</taxon>
        <taxon>Acetobacteraceae</taxon>
        <taxon>Acetobacter</taxon>
    </lineage>
</organism>
<gene>
    <name evidence="1" type="ORF">AD953_12385</name>
</gene>
<feature type="non-terminal residue" evidence="1">
    <location>
        <position position="1"/>
    </location>
</feature>
<dbReference type="AlphaFoldDB" id="A0A149V2A0"/>
<proteinExistence type="predicted"/>
<accession>A0A149V2A0</accession>
<reference evidence="1 2" key="1">
    <citation type="submission" date="2015-06" db="EMBL/GenBank/DDBJ databases">
        <title>Improved classification and identification of acetic acid bacteria using matrix-assisted laser desorption/ionization time-of-flight mass spectrometry; Gluconobacter nephelii and Gluconobacter uchimurae are later heterotypic synonyms of Gluconobacter japonicus and Gluconobacter oxydans, respectively.</title>
        <authorList>
            <person name="Li L."/>
            <person name="Cleenwerck I."/>
            <person name="De Vuyst L."/>
            <person name="Vandamme P."/>
        </authorList>
    </citation>
    <scope>NUCLEOTIDE SEQUENCE [LARGE SCALE GENOMIC DNA]</scope>
    <source>
        <strain evidence="1 2">LMG 1604</strain>
    </source>
</reference>
<dbReference type="EMBL" id="LHZZ01000618">
    <property type="protein sequence ID" value="KXV74265.1"/>
    <property type="molecule type" value="Genomic_DNA"/>
</dbReference>
<protein>
    <submittedName>
        <fullName evidence="1">Uncharacterized protein</fullName>
    </submittedName>
</protein>
<evidence type="ECO:0000313" key="1">
    <source>
        <dbReference type="EMBL" id="KXV74265.1"/>
    </source>
</evidence>
<sequence>SVLHAPADALHAMGEAARATVLAHYTTHAMQQATLSVYDELLGTHLHKNEPAPFQDQSVAG</sequence>
<comment type="caution">
    <text evidence="1">The sequence shown here is derived from an EMBL/GenBank/DDBJ whole genome shotgun (WGS) entry which is preliminary data.</text>
</comment>